<protein>
    <submittedName>
        <fullName evidence="2">Uncharacterized protein</fullName>
    </submittedName>
</protein>
<sequence>MGEFELRAALAVLVLLVLPLGSLFWWFRRKEQRENREQADALATLAASLGGAVAGREEATAWSAALQPPFKADTPGLINWLGTVRKPRFETALDFRHGGWPVRVSEASMRKAVSNGTITSYEHRIDVATGPLPPMKLHRRLHTDFLGRPVKPGSVLAFGGKPVREAPATVREGPWLEVDLPHPASTDWVAFASDPADAPLTPEALDWLSQNIGRLPWGLTFEAGLLYTTWPTRIDPRTLLTTVDAILGLLDRIPGARRA</sequence>
<accession>A0A1I3NZX7</accession>
<reference evidence="2 3" key="1">
    <citation type="submission" date="2016-10" db="EMBL/GenBank/DDBJ databases">
        <authorList>
            <person name="de Groot N.N."/>
        </authorList>
    </citation>
    <scope>NUCLEOTIDE SEQUENCE [LARGE SCALE GENOMIC DNA]</scope>
    <source>
        <strain evidence="2 3">DSM 44468</strain>
    </source>
</reference>
<evidence type="ECO:0000313" key="2">
    <source>
        <dbReference type="EMBL" id="SFJ14707.1"/>
    </source>
</evidence>
<dbReference type="RefSeq" id="WP_245782953.1">
    <property type="nucleotide sequence ID" value="NZ_CBDQZW010000010.1"/>
</dbReference>
<evidence type="ECO:0000256" key="1">
    <source>
        <dbReference type="SAM" id="Phobius"/>
    </source>
</evidence>
<dbReference type="AlphaFoldDB" id="A0A1I3NZX7"/>
<evidence type="ECO:0000313" key="3">
    <source>
        <dbReference type="Proteomes" id="UP000199025"/>
    </source>
</evidence>
<gene>
    <name evidence="2" type="ORF">SAMN05421835_103217</name>
</gene>
<organism evidence="2 3">
    <name type="scientific">Amycolatopsis sacchari</name>
    <dbReference type="NCBI Taxonomy" id="115433"/>
    <lineage>
        <taxon>Bacteria</taxon>
        <taxon>Bacillati</taxon>
        <taxon>Actinomycetota</taxon>
        <taxon>Actinomycetes</taxon>
        <taxon>Pseudonocardiales</taxon>
        <taxon>Pseudonocardiaceae</taxon>
        <taxon>Amycolatopsis</taxon>
    </lineage>
</organism>
<feature type="transmembrane region" description="Helical" evidence="1">
    <location>
        <begin position="6"/>
        <end position="27"/>
    </location>
</feature>
<keyword evidence="1" id="KW-1133">Transmembrane helix</keyword>
<proteinExistence type="predicted"/>
<dbReference type="STRING" id="115433.SAMN05421835_103217"/>
<keyword evidence="1" id="KW-0472">Membrane</keyword>
<dbReference type="Proteomes" id="UP000199025">
    <property type="component" value="Unassembled WGS sequence"/>
</dbReference>
<keyword evidence="1" id="KW-0812">Transmembrane</keyword>
<name>A0A1I3NZX7_9PSEU</name>
<dbReference type="EMBL" id="FORP01000003">
    <property type="protein sequence ID" value="SFJ14707.1"/>
    <property type="molecule type" value="Genomic_DNA"/>
</dbReference>
<keyword evidence="3" id="KW-1185">Reference proteome</keyword>